<dbReference type="EMBL" id="JAHTGR010000022">
    <property type="protein sequence ID" value="MBV6324889.1"/>
    <property type="molecule type" value="Genomic_DNA"/>
</dbReference>
<name>A0AA41HI04_9BURK</name>
<gene>
    <name evidence="1" type="ORF">KVP70_28600</name>
    <name evidence="2" type="ORF">L1274_006125</name>
</gene>
<dbReference type="RefSeq" id="WP_217945792.1">
    <property type="nucleotide sequence ID" value="NZ_JAHTGR010000022.1"/>
</dbReference>
<evidence type="ECO:0000313" key="3">
    <source>
        <dbReference type="Proteomes" id="UP001155901"/>
    </source>
</evidence>
<reference evidence="2" key="2">
    <citation type="submission" date="2022-03" db="EMBL/GenBank/DDBJ databases">
        <title>Genome Encyclopedia of Bacteria and Archaea VI: Functional Genomics of Type Strains.</title>
        <authorList>
            <person name="Whitman W."/>
        </authorList>
    </citation>
    <scope>NUCLEOTIDE SEQUENCE</scope>
    <source>
        <strain evidence="2">HSC-15S17</strain>
    </source>
</reference>
<reference evidence="1" key="1">
    <citation type="submission" date="2021-07" db="EMBL/GenBank/DDBJ databases">
        <title>Characterization of violacein-producing bacteria and related species.</title>
        <authorList>
            <person name="Wilson H.S."/>
            <person name="De Leon M.E."/>
        </authorList>
    </citation>
    <scope>NUCLEOTIDE SEQUENCE</scope>
    <source>
        <strain evidence="1">HSC-15S17</strain>
    </source>
</reference>
<dbReference type="InterPro" id="IPR018511">
    <property type="entry name" value="Hemolysin-typ_Ca-bd_CS"/>
</dbReference>
<dbReference type="EMBL" id="JALJZU010000017">
    <property type="protein sequence ID" value="MCP2012364.1"/>
    <property type="molecule type" value="Genomic_DNA"/>
</dbReference>
<dbReference type="GO" id="GO:0005509">
    <property type="term" value="F:calcium ion binding"/>
    <property type="evidence" value="ECO:0007669"/>
    <property type="project" value="InterPro"/>
</dbReference>
<keyword evidence="4" id="KW-1185">Reference proteome</keyword>
<protein>
    <submittedName>
        <fullName evidence="2">Ca2+-binding RTX toxin-like protein</fullName>
    </submittedName>
</protein>
<dbReference type="PROSITE" id="PS00330">
    <property type="entry name" value="HEMOLYSIN_CALCIUM"/>
    <property type="match status" value="1"/>
</dbReference>
<comment type="caution">
    <text evidence="1">The sequence shown here is derived from an EMBL/GenBank/DDBJ whole genome shotgun (WGS) entry which is preliminary data.</text>
</comment>
<organism evidence="1 3">
    <name type="scientific">Duganella violaceipulchra</name>
    <dbReference type="NCBI Taxonomy" id="2849652"/>
    <lineage>
        <taxon>Bacteria</taxon>
        <taxon>Pseudomonadati</taxon>
        <taxon>Pseudomonadota</taxon>
        <taxon>Betaproteobacteria</taxon>
        <taxon>Burkholderiales</taxon>
        <taxon>Oxalobacteraceae</taxon>
        <taxon>Telluria group</taxon>
        <taxon>Duganella</taxon>
    </lineage>
</organism>
<dbReference type="Proteomes" id="UP001155901">
    <property type="component" value="Unassembled WGS sequence"/>
</dbReference>
<dbReference type="InterPro" id="IPR001343">
    <property type="entry name" value="Hemolysn_Ca-bd"/>
</dbReference>
<evidence type="ECO:0000313" key="4">
    <source>
        <dbReference type="Proteomes" id="UP001162889"/>
    </source>
</evidence>
<proteinExistence type="predicted"/>
<evidence type="ECO:0000313" key="1">
    <source>
        <dbReference type="EMBL" id="MBV6324889.1"/>
    </source>
</evidence>
<evidence type="ECO:0000313" key="2">
    <source>
        <dbReference type="EMBL" id="MCP2012364.1"/>
    </source>
</evidence>
<sequence length="1862" mass="190813">MTVTSTVTISNLATTAHAAYEPNGNLDLGANWRNIDTSSLSSSLQAAMVSKGYYGVASVNLVTGEVVIGNRGTILITPNLSSDIQLGVGVIQNAQVVANRFAFEATQLAATQLNGGQITHLYLTGHSLGGAESEGQTAYLSTLISKGKLLNTDVQLTNVSFDAPGIGPLSLTGDSRLYTSYNISAQGDLIHYAGGADLAGTTVVAAPYGPSLASTAGLLGAGEALRLGPLGILGNYFVADGLYNTGEAHRIDLLRDGIAQSAIGETKVTDLAGSSGTQIANLLGVTKTEFDQMTQQQKAEVLARLPDPSAPPVYNLNGYDQYGFDNAGYNLEGHDKNGHLDPAISSIGGTTRTITSPDGSVTTVIIAGDGSYTETVRVPNESTIISHVGVDGTFDEITMQGVDGATSTATRAADGTTTIASQKSYADGSSIIVARTINPDGSTEKSTTIVKALDGSSTATSVGSDGVTVTAKQNIDGSSDSLVTYPDGHSVRTKDNGLGSMITYTTDVNGEVNVTVSEHPGNSTVDEITPQGEHIHVWTRWDGAHGQTIVDALGNLTESSSVNLTHRWFDGTELVIPDAVHPSGVPYQMELSYSHTLKTDGSETWTLAEKESSIFGVGTTTVHLAKANGVYVQAQFDYDGPPPLPPTTIFLRAGGTIDWPRMEQSAPVDRQYDPFNNFYQMVKYVSLYGAVGSEHQEQPDWTSDTSLVSAQSAVLSDAMLDVKLTGSDALSVMGNNHDNLIIANNGNDTIDGGGGNDTLIGGNGQDVFTALAIDGKNDKIIAGKGGSQFLVNTGKGVAHIEKSLATDKIVFGSGMTASDVTAHTFTNSAGATVVQLSTVSGGNIYVEANSATGLLQGVEFSDGSHTTLSSLLVRSDPGKSVAFSAVGGVMAPGVVELTLTGTASVQAQGNDLDNIIRANSGDDILIAGRGYTTLVSGIGTNTLIGGDNLSSHGKTTFHIDRGNGQTTISGSSFGDVLQFGVGIRPEDVHAGAPVTSWDGSSTTIQVWLLSGEQVVLNVGKQNHVLDKIQFSDGASISLLDAQHQTPHSIASTVNVGDGVLDYHVSGTGDIIVTANNNDLVVTGNAADDTFIGGTGNATFIGAGAAGTVTTFVAGRGTTVMVASDNEHAYNAVNINQNSGDVIIKNASRDSWINFGDNIRRADVAAHAFLANDGSNAIRLSLSNGHTVTIQDSNGASLLRDVSFNGDASTSSAISDLLAGTDGLATTATGSVDGVVPWGILRYTLTGNQDLTVTGNGLNEVIVGNAGNDTLISGSGKDVLVAGTGTSLLVHGKQSISTIFEIDANSGNTVIQSMQGDTLQLGEGLTIDDVTAQVRISNITGSAASALLFMKSGAVIQVYSVDPAISGPLDYLHFSDGTTTSIASLPGPSSGTDVFTSAESAILPDNYHTMVVTGTESVTATGNASHSVLIANNAGDTLIAGTGSATLVGGAGADHFIVNNSNVLVIDQYSASDDVTASVNFKLSAGIANLTGSGTEHLVLAGNDSIFSTVVANDAGDTLVAGAGGARLVGGHGLGADRFIGGLGDNDFVVSNKDSVVEANSDALSNTVHVSVDYSMPTNATAMFGIGDNTLTLRGNDQSNFIITNNAGATVYAGSGISVVESLSDGISTLIGGTGAAALLASFNDTVLTAGTAATLIAGGQGNDVITLGASASVLAYSLGGGHDTVIAGSASHNVLSLGGGLSIADINFSRTGADLKLSFGGEDSVLLQNWYAGSSNQAFDKLQLIEQASTDFAPDGNDPVTSSNVAVFDFASLVHTFDAFNAQNPNAGNWSAASALPALLIDHSADAAYGGDLAFYLGINQQLAGMDLQAAYAAVGDHDFAIHLQQIHDWDSISWHGSLQLI</sequence>
<accession>A0AA41HI04</accession>
<dbReference type="Proteomes" id="UP001162889">
    <property type="component" value="Unassembled WGS sequence"/>
</dbReference>
<dbReference type="Pfam" id="PF00353">
    <property type="entry name" value="HemolysinCabind"/>
    <property type="match status" value="5"/>
</dbReference>